<dbReference type="STRING" id="1348853.LK12_16040"/>
<accession>A0A0B1ZLX5</accession>
<dbReference type="PRINTS" id="PR00081">
    <property type="entry name" value="GDHRDH"/>
</dbReference>
<dbReference type="InterPro" id="IPR020904">
    <property type="entry name" value="Sc_DH/Rdtase_CS"/>
</dbReference>
<keyword evidence="2" id="KW-0560">Oxidoreductase</keyword>
<organism evidence="3 4">
    <name type="scientific">Novosphingobium malaysiense</name>
    <dbReference type="NCBI Taxonomy" id="1348853"/>
    <lineage>
        <taxon>Bacteria</taxon>
        <taxon>Pseudomonadati</taxon>
        <taxon>Pseudomonadota</taxon>
        <taxon>Alphaproteobacteria</taxon>
        <taxon>Sphingomonadales</taxon>
        <taxon>Sphingomonadaceae</taxon>
        <taxon>Novosphingobium</taxon>
    </lineage>
</organism>
<dbReference type="InterPro" id="IPR002347">
    <property type="entry name" value="SDR_fam"/>
</dbReference>
<dbReference type="PRINTS" id="PR00080">
    <property type="entry name" value="SDRFAMILY"/>
</dbReference>
<dbReference type="Pfam" id="PF13561">
    <property type="entry name" value="adh_short_C2"/>
    <property type="match status" value="1"/>
</dbReference>
<protein>
    <recommendedName>
        <fullName evidence="5">Short-chain dehydrogenase</fullName>
    </recommendedName>
</protein>
<evidence type="ECO:0008006" key="5">
    <source>
        <dbReference type="Google" id="ProtNLM"/>
    </source>
</evidence>
<dbReference type="Gene3D" id="3.40.50.720">
    <property type="entry name" value="NAD(P)-binding Rossmann-like Domain"/>
    <property type="match status" value="1"/>
</dbReference>
<name>A0A0B1ZLX5_9SPHN</name>
<dbReference type="GO" id="GO:0016491">
    <property type="term" value="F:oxidoreductase activity"/>
    <property type="evidence" value="ECO:0007669"/>
    <property type="project" value="UniProtKB-KW"/>
</dbReference>
<dbReference type="PROSITE" id="PS00061">
    <property type="entry name" value="ADH_SHORT"/>
    <property type="match status" value="1"/>
</dbReference>
<dbReference type="InterPro" id="IPR051122">
    <property type="entry name" value="SDR_DHRS6-like"/>
</dbReference>
<evidence type="ECO:0000256" key="2">
    <source>
        <dbReference type="ARBA" id="ARBA00023002"/>
    </source>
</evidence>
<dbReference type="Proteomes" id="UP000031057">
    <property type="component" value="Unassembled WGS sequence"/>
</dbReference>
<dbReference type="PANTHER" id="PTHR43477">
    <property type="entry name" value="DIHYDROANTICAPSIN 7-DEHYDROGENASE"/>
    <property type="match status" value="1"/>
</dbReference>
<dbReference type="RefSeq" id="WP_039286269.1">
    <property type="nucleotide sequence ID" value="NZ_JTDI01000005.1"/>
</dbReference>
<comment type="similarity">
    <text evidence="1">Belongs to the short-chain dehydrogenases/reductases (SDR) family.</text>
</comment>
<reference evidence="3 4" key="1">
    <citation type="submission" date="2014-10" db="EMBL/GenBank/DDBJ databases">
        <title>Genome sequence of Novosphingobium malaysiense MUSC 273(T).</title>
        <authorList>
            <person name="Lee L.-H."/>
        </authorList>
    </citation>
    <scope>NUCLEOTIDE SEQUENCE [LARGE SCALE GENOMIC DNA]</scope>
    <source>
        <strain evidence="3 4">MUSC 273</strain>
    </source>
</reference>
<dbReference type="NCBIfam" id="NF005559">
    <property type="entry name" value="PRK07231.1"/>
    <property type="match status" value="1"/>
</dbReference>
<sequence length="256" mass="25990">MRTDPAGKYRLDGQCAIVTGGAAGIGFSVVSLLFAAGANVVAVDRDADALAQAIARIASDKGRVIAYRADVSDEGGAQTIVDTALAEFGRIDVLVNNAGIYPPSPRLPDMNLETAERVFSVNLFGAMRLAGAAAAAMPAGGRIINMSSIESLRPSSPSNSYYGTSKGAMNAFTRAAALDLAPRGIRVNAVLPGIIATEGTSAIPDPHLAALASRAPSGRIGKPHDIAEAVLFLASGASDYVNGHCLVVDGGLSAVG</sequence>
<proteinExistence type="inferred from homology"/>
<evidence type="ECO:0000313" key="3">
    <source>
        <dbReference type="EMBL" id="KHK90178.1"/>
    </source>
</evidence>
<dbReference type="AlphaFoldDB" id="A0A0B1ZLX5"/>
<dbReference type="EMBL" id="JTDI01000005">
    <property type="protein sequence ID" value="KHK90178.1"/>
    <property type="molecule type" value="Genomic_DNA"/>
</dbReference>
<dbReference type="SUPFAM" id="SSF51735">
    <property type="entry name" value="NAD(P)-binding Rossmann-fold domains"/>
    <property type="match status" value="1"/>
</dbReference>
<dbReference type="OrthoDB" id="9809287at2"/>
<gene>
    <name evidence="3" type="ORF">LK12_16040</name>
</gene>
<dbReference type="FunFam" id="3.40.50.720:FF:000084">
    <property type="entry name" value="Short-chain dehydrogenase reductase"/>
    <property type="match status" value="1"/>
</dbReference>
<dbReference type="CDD" id="cd05233">
    <property type="entry name" value="SDR_c"/>
    <property type="match status" value="1"/>
</dbReference>
<dbReference type="InterPro" id="IPR036291">
    <property type="entry name" value="NAD(P)-bd_dom_sf"/>
</dbReference>
<dbReference type="PANTHER" id="PTHR43477:SF1">
    <property type="entry name" value="DIHYDROANTICAPSIN 7-DEHYDROGENASE"/>
    <property type="match status" value="1"/>
</dbReference>
<keyword evidence="4" id="KW-1185">Reference proteome</keyword>
<comment type="caution">
    <text evidence="3">The sequence shown here is derived from an EMBL/GenBank/DDBJ whole genome shotgun (WGS) entry which is preliminary data.</text>
</comment>
<evidence type="ECO:0000256" key="1">
    <source>
        <dbReference type="ARBA" id="ARBA00006484"/>
    </source>
</evidence>
<evidence type="ECO:0000313" key="4">
    <source>
        <dbReference type="Proteomes" id="UP000031057"/>
    </source>
</evidence>